<protein>
    <submittedName>
        <fullName evidence="2">Uncharacterized protein</fullName>
    </submittedName>
</protein>
<feature type="compositionally biased region" description="Basic and acidic residues" evidence="1">
    <location>
        <begin position="27"/>
        <end position="37"/>
    </location>
</feature>
<keyword evidence="3" id="KW-1185">Reference proteome</keyword>
<feature type="compositionally biased region" description="Basic and acidic residues" evidence="1">
    <location>
        <begin position="77"/>
        <end position="101"/>
    </location>
</feature>
<evidence type="ECO:0000313" key="3">
    <source>
        <dbReference type="Proteomes" id="UP001153069"/>
    </source>
</evidence>
<dbReference type="SUPFAM" id="SSF48371">
    <property type="entry name" value="ARM repeat"/>
    <property type="match status" value="1"/>
</dbReference>
<accession>A0A9N8DHZ5</accession>
<sequence>MAATRSRRSSTTSAPSNETTPKKSKKQMLEEAREKARLAMSPQTSGTGTPKRAAKSIASPEAKKKSSTKPVARQSSKKKEPVVTTVERETDEKPTIVRPEPKQSTATEESFGMDGMELEDKMAPVYEKIPGLLMSIKKSGDPTDIEDLLAVVYEDLLAAAAQSQNRRNNSFGPKAAPEITNYIGETSSTVLAVAQLYNNHAKIQARAIECLVQLLKCSPSAEDSITKFGGQIVKGGSRFLRRLTDQSFATNPFLLGRTTPPVWTRFVKKDMGGIAFLVEIMKQWCDCKSVLIDCIRLLRRLAVVQQAHNAMDAAGAVECVLAATKHPDEEVKAEGQEFMKTYYGVESS</sequence>
<dbReference type="AlphaFoldDB" id="A0A9N8DHZ5"/>
<dbReference type="Gene3D" id="1.25.10.10">
    <property type="entry name" value="Leucine-rich Repeat Variant"/>
    <property type="match status" value="1"/>
</dbReference>
<evidence type="ECO:0000313" key="2">
    <source>
        <dbReference type="EMBL" id="CAB9503328.1"/>
    </source>
</evidence>
<gene>
    <name evidence="2" type="ORF">SEMRO_162_G072920.1</name>
</gene>
<dbReference type="EMBL" id="CAICTM010000161">
    <property type="protein sequence ID" value="CAB9503328.1"/>
    <property type="molecule type" value="Genomic_DNA"/>
</dbReference>
<organism evidence="2 3">
    <name type="scientific">Seminavis robusta</name>
    <dbReference type="NCBI Taxonomy" id="568900"/>
    <lineage>
        <taxon>Eukaryota</taxon>
        <taxon>Sar</taxon>
        <taxon>Stramenopiles</taxon>
        <taxon>Ochrophyta</taxon>
        <taxon>Bacillariophyta</taxon>
        <taxon>Bacillariophyceae</taxon>
        <taxon>Bacillariophycidae</taxon>
        <taxon>Naviculales</taxon>
        <taxon>Naviculaceae</taxon>
        <taxon>Seminavis</taxon>
    </lineage>
</organism>
<proteinExistence type="predicted"/>
<name>A0A9N8DHZ5_9STRA</name>
<dbReference type="Proteomes" id="UP001153069">
    <property type="component" value="Unassembled WGS sequence"/>
</dbReference>
<feature type="region of interest" description="Disordered" evidence="1">
    <location>
        <begin position="1"/>
        <end position="112"/>
    </location>
</feature>
<dbReference type="InterPro" id="IPR011989">
    <property type="entry name" value="ARM-like"/>
</dbReference>
<reference evidence="2" key="1">
    <citation type="submission" date="2020-06" db="EMBL/GenBank/DDBJ databases">
        <authorList>
            <consortium name="Plant Systems Biology data submission"/>
        </authorList>
    </citation>
    <scope>NUCLEOTIDE SEQUENCE</scope>
    <source>
        <strain evidence="2">D6</strain>
    </source>
</reference>
<comment type="caution">
    <text evidence="2">The sequence shown here is derived from an EMBL/GenBank/DDBJ whole genome shotgun (WGS) entry which is preliminary data.</text>
</comment>
<evidence type="ECO:0000256" key="1">
    <source>
        <dbReference type="SAM" id="MobiDB-lite"/>
    </source>
</evidence>
<dbReference type="InterPro" id="IPR016024">
    <property type="entry name" value="ARM-type_fold"/>
</dbReference>